<accession>A0ABS6ECG4</accession>
<dbReference type="InterPro" id="IPR018702">
    <property type="entry name" value="DUF2207"/>
</dbReference>
<keyword evidence="3" id="KW-0732">Signal</keyword>
<feature type="domain" description="DUF2207" evidence="4">
    <location>
        <begin position="31"/>
        <end position="218"/>
    </location>
</feature>
<keyword evidence="2" id="KW-0472">Membrane</keyword>
<evidence type="ECO:0000256" key="1">
    <source>
        <dbReference type="SAM" id="MobiDB-lite"/>
    </source>
</evidence>
<dbReference type="Pfam" id="PF09972">
    <property type="entry name" value="DUF2207"/>
    <property type="match status" value="1"/>
</dbReference>
<feature type="compositionally biased region" description="Gly residues" evidence="1">
    <location>
        <begin position="575"/>
        <end position="597"/>
    </location>
</feature>
<feature type="domain" description="Predicted membrane protein YciQ-like C-terminal" evidence="5">
    <location>
        <begin position="300"/>
        <end position="521"/>
    </location>
</feature>
<proteinExistence type="predicted"/>
<evidence type="ECO:0000313" key="6">
    <source>
        <dbReference type="EMBL" id="MBU5439929.1"/>
    </source>
</evidence>
<evidence type="ECO:0000313" key="7">
    <source>
        <dbReference type="Proteomes" id="UP000749471"/>
    </source>
</evidence>
<evidence type="ECO:0000256" key="3">
    <source>
        <dbReference type="SAM" id="SignalP"/>
    </source>
</evidence>
<dbReference type="Pfam" id="PF20990">
    <property type="entry name" value="DUF2207_C"/>
    <property type="match status" value="1"/>
</dbReference>
<feature type="transmembrane region" description="Helical" evidence="2">
    <location>
        <begin position="452"/>
        <end position="470"/>
    </location>
</feature>
<dbReference type="EMBL" id="JAHLPM010000021">
    <property type="protein sequence ID" value="MBU5439929.1"/>
    <property type="molecule type" value="Genomic_DNA"/>
</dbReference>
<keyword evidence="2" id="KW-1133">Transmembrane helix</keyword>
<evidence type="ECO:0000256" key="2">
    <source>
        <dbReference type="SAM" id="Phobius"/>
    </source>
</evidence>
<keyword evidence="7" id="KW-1185">Reference proteome</keyword>
<dbReference type="InterPro" id="IPR048389">
    <property type="entry name" value="YciQ-like_C"/>
</dbReference>
<dbReference type="RefSeq" id="WP_216521816.1">
    <property type="nucleotide sequence ID" value="NZ_JAHLPM010000021.1"/>
</dbReference>
<feature type="transmembrane region" description="Helical" evidence="2">
    <location>
        <begin position="262"/>
        <end position="282"/>
    </location>
</feature>
<feature type="region of interest" description="Disordered" evidence="1">
    <location>
        <begin position="568"/>
        <end position="597"/>
    </location>
</feature>
<evidence type="ECO:0000259" key="5">
    <source>
        <dbReference type="Pfam" id="PF20990"/>
    </source>
</evidence>
<feature type="transmembrane region" description="Helical" evidence="2">
    <location>
        <begin position="425"/>
        <end position="446"/>
    </location>
</feature>
<name>A0ABS6ECG4_9FIRM</name>
<sequence>MKNKNIFSFLFLFILLLSFIPMPVFADDNLTITRWIVDSEVLNNGDLLISEDITFNFKNKFNGVFRDIVTNNTDGIKNIELYEMVKGKEVPYSLVKDAKKGDSQVFKTNIQDNSTNLMIFSPSKNEEKTFRIKYTVKNVAVKYKDTGELYYKFIGQNNSTPVDYFSATIKLPEKVNDKVKIFAHGPLNGKINFINNSVIKLEVEDVSTNTFVEARILFPETFIPASTKIVSSNAYNNIINEELSFIESIKEKEAKKSARADLFNNISLVVAALTIIFTSLTFRKLRRNVDMYDKINSLSPREITPAEVGRLTNGSIDNCFMATLFDLTRKGFMTIEENGEMKKNITNFKFSRTIRPIKDLMSHETFFIEWIFNIVGDDNTFTTKDFKKHIEKNFTSYSKSINKWTQCIKKDLDSRGYYDKRAPRFGTFMIFISLISLTISIISLAFGGFYGFLPLAISIITFIYSFVLFFRKSDEGQIEYKKWMDFKKDLTKQGKTISDFNTSMTIDEALTYGMALGINRSSLESFKPMNHQGYNPTYFAYWYFMSDSKGRSIFENTYKKSFSLADSTTTSSSSVGGGGGFSGGGGGGAGGGGAGGF</sequence>
<protein>
    <submittedName>
        <fullName evidence="6">DUF2207 domain-containing protein</fullName>
    </submittedName>
</protein>
<evidence type="ECO:0000259" key="4">
    <source>
        <dbReference type="Pfam" id="PF09972"/>
    </source>
</evidence>
<keyword evidence="2" id="KW-0812">Transmembrane</keyword>
<feature type="signal peptide" evidence="3">
    <location>
        <begin position="1"/>
        <end position="26"/>
    </location>
</feature>
<gene>
    <name evidence="6" type="ORF">KQI42_18120</name>
</gene>
<reference evidence="6 7" key="1">
    <citation type="submission" date="2021-06" db="EMBL/GenBank/DDBJ databases">
        <authorList>
            <person name="Sun Q."/>
            <person name="Li D."/>
        </authorList>
    </citation>
    <scope>NUCLEOTIDE SEQUENCE [LARGE SCALE GENOMIC DNA]</scope>
    <source>
        <strain evidence="6 7">MSJ-40</strain>
    </source>
</reference>
<dbReference type="Proteomes" id="UP000749471">
    <property type="component" value="Unassembled WGS sequence"/>
</dbReference>
<comment type="caution">
    <text evidence="6">The sequence shown here is derived from an EMBL/GenBank/DDBJ whole genome shotgun (WGS) entry which is preliminary data.</text>
</comment>
<organism evidence="6 7">
    <name type="scientific">Tissierella simiarum</name>
    <dbReference type="NCBI Taxonomy" id="2841534"/>
    <lineage>
        <taxon>Bacteria</taxon>
        <taxon>Bacillati</taxon>
        <taxon>Bacillota</taxon>
        <taxon>Tissierellia</taxon>
        <taxon>Tissierellales</taxon>
        <taxon>Tissierellaceae</taxon>
        <taxon>Tissierella</taxon>
    </lineage>
</organism>
<feature type="chain" id="PRO_5045762975" evidence="3">
    <location>
        <begin position="27"/>
        <end position="597"/>
    </location>
</feature>